<organism evidence="3 4">
    <name type="scientific">Vibrio casei</name>
    <dbReference type="NCBI Taxonomy" id="673372"/>
    <lineage>
        <taxon>Bacteria</taxon>
        <taxon>Pseudomonadati</taxon>
        <taxon>Pseudomonadota</taxon>
        <taxon>Gammaproteobacteria</taxon>
        <taxon>Vibrionales</taxon>
        <taxon>Vibrionaceae</taxon>
        <taxon>Vibrio</taxon>
    </lineage>
</organism>
<dbReference type="Proteomes" id="UP000252479">
    <property type="component" value="Unassembled WGS sequence"/>
</dbReference>
<dbReference type="PANTHER" id="PTHR35812:SF1">
    <property type="entry name" value="LIPOPROTEIN"/>
    <property type="match status" value="1"/>
</dbReference>
<dbReference type="PANTHER" id="PTHR35812">
    <property type="entry name" value="LIPOPROTEIN"/>
    <property type="match status" value="1"/>
</dbReference>
<dbReference type="GeneID" id="303190679"/>
<evidence type="ECO:0000313" key="4">
    <source>
        <dbReference type="Proteomes" id="UP000252479"/>
    </source>
</evidence>
<dbReference type="RefSeq" id="WP_086957859.1">
    <property type="nucleotide sequence ID" value="NZ_FUKS01000002.1"/>
</dbReference>
<dbReference type="EMBL" id="QPGL01000004">
    <property type="protein sequence ID" value="RCS68668.1"/>
    <property type="molecule type" value="Genomic_DNA"/>
</dbReference>
<feature type="chain" id="PRO_5016645444" evidence="1">
    <location>
        <begin position="23"/>
        <end position="179"/>
    </location>
</feature>
<keyword evidence="4" id="KW-1185">Reference proteome</keyword>
<evidence type="ECO:0000313" key="3">
    <source>
        <dbReference type="EMBL" id="RCS68668.1"/>
    </source>
</evidence>
<dbReference type="AlphaFoldDB" id="A0A368LH06"/>
<keyword evidence="1" id="KW-0732">Signal</keyword>
<dbReference type="InterPro" id="IPR011460">
    <property type="entry name" value="Lcl_C"/>
</dbReference>
<accession>A0A368LH06</accession>
<name>A0A368LH06_9VIBR</name>
<comment type="caution">
    <text evidence="3">The sequence shown here is derived from an EMBL/GenBank/DDBJ whole genome shotgun (WGS) entry which is preliminary data.</text>
</comment>
<feature type="domain" description="Lcl C-terminal" evidence="2">
    <location>
        <begin position="45"/>
        <end position="176"/>
    </location>
</feature>
<dbReference type="Pfam" id="PF07603">
    <property type="entry name" value="Lcl_C"/>
    <property type="match status" value="1"/>
</dbReference>
<gene>
    <name evidence="3" type="ORF">CIK83_17290</name>
</gene>
<proteinExistence type="predicted"/>
<evidence type="ECO:0000259" key="2">
    <source>
        <dbReference type="Pfam" id="PF07603"/>
    </source>
</evidence>
<reference evidence="3 4" key="1">
    <citation type="journal article" date="2017" name="Elife">
        <title>Extensive horizontal gene transfer in cheese-associated bacteria.</title>
        <authorList>
            <person name="Bonham K.S."/>
            <person name="Wolfe B.E."/>
            <person name="Dutton R.J."/>
        </authorList>
    </citation>
    <scope>NUCLEOTIDE SEQUENCE [LARGE SCALE GENOMIC DNA]</scope>
    <source>
        <strain evidence="3 4">JB196</strain>
    </source>
</reference>
<sequence length="179" mass="19100">MKSINLTAFAISTLLLTSGVAAQVCKESTIYPRVSSQQYIDHLDGTITDAQSGLVWSKCSLGQTYSTRGCSGVAANLDWADSLTTIQDLNTSGGLAGYDDWRLPNIKELASLVNAQCHSPAINLSVFPDTPSATYWSSTSRADTSGVVNGGYSINFATGSDLSPEVTNLRHVRLVRGNY</sequence>
<feature type="signal peptide" evidence="1">
    <location>
        <begin position="1"/>
        <end position="22"/>
    </location>
</feature>
<evidence type="ECO:0000256" key="1">
    <source>
        <dbReference type="SAM" id="SignalP"/>
    </source>
</evidence>
<protein>
    <submittedName>
        <fullName evidence="3">DUF1566 domain-containing protein</fullName>
    </submittedName>
</protein>